<feature type="compositionally biased region" description="Low complexity" evidence="2">
    <location>
        <begin position="101"/>
        <end position="114"/>
    </location>
</feature>
<evidence type="ECO:0000259" key="3">
    <source>
        <dbReference type="Pfam" id="PF24883"/>
    </source>
</evidence>
<gene>
    <name evidence="5" type="primary">CHEK2</name>
    <name evidence="5" type="ORF">TWF481_009453</name>
</gene>
<feature type="domain" description="Oxidoreductase acuF-like C2H2 type zinc-finger" evidence="4">
    <location>
        <begin position="342"/>
        <end position="372"/>
    </location>
</feature>
<feature type="region of interest" description="Disordered" evidence="2">
    <location>
        <begin position="94"/>
        <end position="125"/>
    </location>
</feature>
<dbReference type="Proteomes" id="UP001370758">
    <property type="component" value="Unassembled WGS sequence"/>
</dbReference>
<feature type="domain" description="Nephrocystin 3-like N-terminal" evidence="3">
    <location>
        <begin position="794"/>
        <end position="955"/>
    </location>
</feature>
<evidence type="ECO:0000313" key="5">
    <source>
        <dbReference type="EMBL" id="KAK6501618.1"/>
    </source>
</evidence>
<dbReference type="Pfam" id="PF24883">
    <property type="entry name" value="NPHP3_N"/>
    <property type="match status" value="1"/>
</dbReference>
<keyword evidence="5" id="KW-0808">Transferase</keyword>
<feature type="compositionally biased region" description="Polar residues" evidence="2">
    <location>
        <begin position="539"/>
        <end position="587"/>
    </location>
</feature>
<accession>A0AAV9W3Q8</accession>
<proteinExistence type="predicted"/>
<dbReference type="Pfam" id="PF26082">
    <property type="entry name" value="zf-C2H2_AcuF"/>
    <property type="match status" value="1"/>
</dbReference>
<organism evidence="5 6">
    <name type="scientific">Arthrobotrys musiformis</name>
    <dbReference type="NCBI Taxonomy" id="47236"/>
    <lineage>
        <taxon>Eukaryota</taxon>
        <taxon>Fungi</taxon>
        <taxon>Dikarya</taxon>
        <taxon>Ascomycota</taxon>
        <taxon>Pezizomycotina</taxon>
        <taxon>Orbiliomycetes</taxon>
        <taxon>Orbiliales</taxon>
        <taxon>Orbiliaceae</taxon>
        <taxon>Arthrobotrys</taxon>
    </lineage>
</organism>
<reference evidence="5 6" key="1">
    <citation type="submission" date="2023-08" db="EMBL/GenBank/DDBJ databases">
        <authorList>
            <person name="Palmer J.M."/>
        </authorList>
    </citation>
    <scope>NUCLEOTIDE SEQUENCE [LARGE SCALE GENOMIC DNA]</scope>
    <source>
        <strain evidence="5 6">TWF481</strain>
    </source>
</reference>
<dbReference type="PANTHER" id="PTHR35391:SF7">
    <property type="entry name" value="C2H2-TYPE DOMAIN-CONTAINING PROTEIN"/>
    <property type="match status" value="1"/>
</dbReference>
<evidence type="ECO:0000259" key="4">
    <source>
        <dbReference type="Pfam" id="PF26082"/>
    </source>
</evidence>
<keyword evidence="5" id="KW-0418">Kinase</keyword>
<keyword evidence="1" id="KW-0677">Repeat</keyword>
<dbReference type="EMBL" id="JAVHJL010000006">
    <property type="protein sequence ID" value="KAK6501618.1"/>
    <property type="molecule type" value="Genomic_DNA"/>
</dbReference>
<dbReference type="InterPro" id="IPR058925">
    <property type="entry name" value="zf-C2H2_AcuF"/>
</dbReference>
<comment type="caution">
    <text evidence="5">The sequence shown here is derived from an EMBL/GenBank/DDBJ whole genome shotgun (WGS) entry which is preliminary data.</text>
</comment>
<evidence type="ECO:0000313" key="6">
    <source>
        <dbReference type="Proteomes" id="UP001370758"/>
    </source>
</evidence>
<evidence type="ECO:0000256" key="1">
    <source>
        <dbReference type="ARBA" id="ARBA00022737"/>
    </source>
</evidence>
<dbReference type="AlphaFoldDB" id="A0AAV9W3Q8"/>
<dbReference type="PANTHER" id="PTHR35391">
    <property type="entry name" value="C2H2-TYPE DOMAIN-CONTAINING PROTEIN-RELATED"/>
    <property type="match status" value="1"/>
</dbReference>
<protein>
    <submittedName>
        <fullName evidence="5">Checkpoint kinase 2</fullName>
    </submittedName>
</protein>
<feature type="compositionally biased region" description="Basic and acidic residues" evidence="2">
    <location>
        <begin position="595"/>
        <end position="605"/>
    </location>
</feature>
<keyword evidence="6" id="KW-1185">Reference proteome</keyword>
<evidence type="ECO:0000256" key="2">
    <source>
        <dbReference type="SAM" id="MobiDB-lite"/>
    </source>
</evidence>
<dbReference type="InterPro" id="IPR056884">
    <property type="entry name" value="NPHP3-like_N"/>
</dbReference>
<feature type="region of interest" description="Disordered" evidence="2">
    <location>
        <begin position="502"/>
        <end position="607"/>
    </location>
</feature>
<feature type="compositionally biased region" description="Low complexity" evidence="2">
    <location>
        <begin position="512"/>
        <end position="531"/>
    </location>
</feature>
<name>A0AAV9W3Q8_9PEZI</name>
<dbReference type="GO" id="GO:0016301">
    <property type="term" value="F:kinase activity"/>
    <property type="evidence" value="ECO:0007669"/>
    <property type="project" value="UniProtKB-KW"/>
</dbReference>
<sequence>MESIAEIARACFRRFEELTGKLTDASAGDRESMPPDRLEWEFSRFKIWCGNLGALQVGSSSLDSRLRESTVVRNNVFKHLTRLARTLVESTEVVSGERLPLEQQPQPDDSSSDSSSEESESDDELPKELVLHMVSIKEILSDLYMLSFRIRNNSTRPTPALRVELYAEIDDETGKDKLAAYTQFDKRHIEDSLLQLRRDAANEMGGKASTVDQINDSDQYLVDRLVATMSKRRRFLRYWLRHAEKIAEVPKDIKLVIKQPTEPEPQHDKIAIPVAKTSSQQLQPLPIIAAKSILSMTEATKFDEHLDDKLEVQSVISYVSARVDIDGNETELPPPPIAASQGTEYLCPYCGIVCPARHGKGSGWRAHVLRDLQPYICTYNECDDGNRLFSSRTAWLEHERLVHRRIWQCFEHVEPKFGSKVALQDHLKSEHGNDITDLQIQNLVEICESSVEDTRDICPFCLLEGPFPTGLANHMALHMQRFATFPISRDISACEDEDDIGADDRVSGHVQGLGSRGSQSLLSGSLRFGSQPPSYAASDIQSPSKPNHTSTMISETLTGIERSTTSDQDSQPRSQDVSSIKGESQMASDLVSYPDRTKSDRKSDPYSESLRTWNEIQMIWLLHSETFRRSMSIRPREPSERNETLEEDLSKRSDEALNEVGCGLVMRFLLGLEGYRGVIRIVKRTLKSLIRTYLVALTFIWRRLVPNNDDEAPKSGNGSPVKWPLDEDDIRWISSTFRDIENEFSHQLKIMDACKKLDQDGTKFAQNAKLPHYDFRGVGRRTGVLQDQGNALSKAKEWPKHPFRPPILWLHGPDETEVLIVASLTTEFFQRNGWFVGSSFCFDQTDSERKNTSRTFTTMAIQLLQEHPRMISHIIRAIDGDPDIVEKPLIIQLEKLLIEPLSSCYTPQETLIFMIGALDECEDPEYLIAVIIYVIRKRFKENPNSVTPLFLITSRTNSSIRNIIGKSDRTLVQEVSLSGAPLIDTESVISEHLGRSLHVAGMEFNGHTKTRVGFARKLKPLPEDWPSTSIIEKLSRMANGSLANARFISKSIQDIDYKSDPQTNLLERLDTILEKGIPSFED</sequence>